<dbReference type="InterPro" id="IPR023473">
    <property type="entry name" value="AMMECR1"/>
</dbReference>
<dbReference type="PROSITE" id="PS51112">
    <property type="entry name" value="AMMECR1"/>
    <property type="match status" value="1"/>
</dbReference>
<dbReference type="Proteomes" id="UP000245959">
    <property type="component" value="Unassembled WGS sequence"/>
</dbReference>
<dbReference type="RefSeq" id="WP_116886111.1">
    <property type="nucleotide sequence ID" value="NZ_CABMMC010000169.1"/>
</dbReference>
<dbReference type="EMBL" id="QEKH01000066">
    <property type="protein sequence ID" value="PVY30245.1"/>
    <property type="molecule type" value="Genomic_DNA"/>
</dbReference>
<comment type="caution">
    <text evidence="2">The sequence shown here is derived from an EMBL/GenBank/DDBJ whole genome shotgun (WGS) entry which is preliminary data.</text>
</comment>
<evidence type="ECO:0000259" key="1">
    <source>
        <dbReference type="PROSITE" id="PS51112"/>
    </source>
</evidence>
<dbReference type="Gene3D" id="3.30.700.20">
    <property type="entry name" value="Hypothetical protein ph0010, domain 1"/>
    <property type="match status" value="1"/>
</dbReference>
<name>A0A2U1A998_9BACT</name>
<dbReference type="Pfam" id="PF01871">
    <property type="entry name" value="AMMECR1"/>
    <property type="match status" value="1"/>
</dbReference>
<dbReference type="Gene3D" id="3.30.1490.150">
    <property type="entry name" value="Hypothetical protein ph0010, domain 2"/>
    <property type="match status" value="1"/>
</dbReference>
<dbReference type="InterPro" id="IPR027485">
    <property type="entry name" value="AMMECR1_N"/>
</dbReference>
<dbReference type="InterPro" id="IPR027623">
    <property type="entry name" value="AmmeMemoSam_A"/>
</dbReference>
<feature type="domain" description="AMMECR1" evidence="1">
    <location>
        <begin position="1"/>
        <end position="183"/>
    </location>
</feature>
<evidence type="ECO:0000313" key="3">
    <source>
        <dbReference type="Proteomes" id="UP000245959"/>
    </source>
</evidence>
<dbReference type="PANTHER" id="PTHR13016:SF0">
    <property type="entry name" value="AMME SYNDROME CANDIDATE GENE 1 PROTEIN"/>
    <property type="match status" value="1"/>
</dbReference>
<reference evidence="2 3" key="1">
    <citation type="submission" date="2018-04" db="EMBL/GenBank/DDBJ databases">
        <title>Genomic Encyclopedia of Type Strains, Phase IV (KMG-IV): sequencing the most valuable type-strain genomes for metagenomic binning, comparative biology and taxonomic classification.</title>
        <authorList>
            <person name="Goeker M."/>
        </authorList>
    </citation>
    <scope>NUCLEOTIDE SEQUENCE [LARGE SCALE GENOMIC DNA]</scope>
    <source>
        <strain evidence="2 3">DSM 14823</strain>
    </source>
</reference>
<sequence>MDNNRFSPEERRQLLNFVRQVITSHLCNGELPEIPAIPHLSEPGACFVTLKDFSGNLRGCIGNIEAFEPLGENLIRNAVNAATEDPRFPAVDWEEFSECTLELSILTSAKPIASPEEFVVGRDGIILRAANRGAVFLPQVAPEQHWDRETTLTYLARKAGLPADAWRNADARLFTFQAEVFGE</sequence>
<dbReference type="SUPFAM" id="SSF143447">
    <property type="entry name" value="AMMECR1-like"/>
    <property type="match status" value="1"/>
</dbReference>
<dbReference type="InterPro" id="IPR036071">
    <property type="entry name" value="AMMECR1_dom_sf"/>
</dbReference>
<gene>
    <name evidence="2" type="ORF">C8D82_1665</name>
</gene>
<dbReference type="NCBIfam" id="TIGR00296">
    <property type="entry name" value="TIGR00296 family protein"/>
    <property type="match status" value="1"/>
</dbReference>
<protein>
    <recommendedName>
        <fullName evidence="1">AMMECR1 domain-containing protein</fullName>
    </recommendedName>
</protein>
<dbReference type="NCBIfam" id="TIGR04335">
    <property type="entry name" value="AmmeMemoSam_A"/>
    <property type="match status" value="1"/>
</dbReference>
<proteinExistence type="predicted"/>
<dbReference type="OrthoDB" id="9782820at2"/>
<dbReference type="PANTHER" id="PTHR13016">
    <property type="entry name" value="AMMECR1 HOMOLOG"/>
    <property type="match status" value="1"/>
</dbReference>
<evidence type="ECO:0000313" key="2">
    <source>
        <dbReference type="EMBL" id="PVY30245.1"/>
    </source>
</evidence>
<dbReference type="GeneID" id="78297372"/>
<dbReference type="AlphaFoldDB" id="A0A2U1A998"/>
<dbReference type="InterPro" id="IPR002733">
    <property type="entry name" value="AMMECR1_domain"/>
</dbReference>
<keyword evidence="3" id="KW-1185">Reference proteome</keyword>
<accession>A0A2U1A998</accession>
<organism evidence="2 3">
    <name type="scientific">Victivallis vadensis</name>
    <dbReference type="NCBI Taxonomy" id="172901"/>
    <lineage>
        <taxon>Bacteria</taxon>
        <taxon>Pseudomonadati</taxon>
        <taxon>Lentisphaerota</taxon>
        <taxon>Lentisphaeria</taxon>
        <taxon>Victivallales</taxon>
        <taxon>Victivallaceae</taxon>
        <taxon>Victivallis</taxon>
    </lineage>
</organism>